<organism evidence="3 4">
    <name type="scientific">Natronoarchaeum philippinense</name>
    <dbReference type="NCBI Taxonomy" id="558529"/>
    <lineage>
        <taxon>Archaea</taxon>
        <taxon>Methanobacteriati</taxon>
        <taxon>Methanobacteriota</taxon>
        <taxon>Stenosarchaea group</taxon>
        <taxon>Halobacteria</taxon>
        <taxon>Halobacteriales</taxon>
        <taxon>Natronoarchaeaceae</taxon>
    </lineage>
</organism>
<dbReference type="RefSeq" id="WP_245838495.1">
    <property type="nucleotide sequence ID" value="NZ_OBEJ01000001.1"/>
</dbReference>
<reference evidence="4" key="1">
    <citation type="submission" date="2017-09" db="EMBL/GenBank/DDBJ databases">
        <authorList>
            <person name="Varghese N."/>
            <person name="Submissions S."/>
        </authorList>
    </citation>
    <scope>NUCLEOTIDE SEQUENCE [LARGE SCALE GENOMIC DNA]</scope>
    <source>
        <strain evidence="4">DSM 27208</strain>
    </source>
</reference>
<name>A0A285NBC2_NATPI</name>
<sequence length="474" mass="50451">MTAAEQTVDADATARDSAPTEDADGADTADAESAFDDADAAAVSADRIVAAEDRYTGRWNGVAAAALLAVGVGAIAQSPAAFLLGVFGVAYAAYARMAEPPAVDLRVEREFGTDRPDPGEAVDVTVRITNEGASIPDLRVVDGVPDQIHVVEGTPRLAADLGAGETVELQYAVGAERGRHEFDHLRAIARGYSGAVERDADVQSATDDELYCTPGELPPSTNLSLQSLTTPYAGRVETDIGGDGAEFYATREYQRGDPLSRVDWNRKARTGELSTIEFREERAASVVLLIDVRVESWLRPDAASPSAVERSVEGAMQVFSSLIEGGDRVGVAVLGATDPWLPPGSGEDHRAAARRLFVEHPLLTPESADDLIERPISVDSLRKQLPSHSQVILFSPLCDDGAVEQATLLEAAGHRVTAVSPDPTATATAGQSVAHVERELRLSELRRTGARVVDWRWEEPLAAAISRAGERWSA</sequence>
<dbReference type="AlphaFoldDB" id="A0A285NBC2"/>
<dbReference type="Pfam" id="PF01882">
    <property type="entry name" value="DUF58"/>
    <property type="match status" value="1"/>
</dbReference>
<accession>A0A285NBC2</accession>
<evidence type="ECO:0000256" key="1">
    <source>
        <dbReference type="SAM" id="MobiDB-lite"/>
    </source>
</evidence>
<dbReference type="PANTHER" id="PTHR33608">
    <property type="entry name" value="BLL2464 PROTEIN"/>
    <property type="match status" value="1"/>
</dbReference>
<dbReference type="EMBL" id="OBEJ01000001">
    <property type="protein sequence ID" value="SNZ04981.1"/>
    <property type="molecule type" value="Genomic_DNA"/>
</dbReference>
<dbReference type="InterPro" id="IPR002881">
    <property type="entry name" value="DUF58"/>
</dbReference>
<evidence type="ECO:0000259" key="2">
    <source>
        <dbReference type="Pfam" id="PF01882"/>
    </source>
</evidence>
<evidence type="ECO:0000313" key="3">
    <source>
        <dbReference type="EMBL" id="SNZ04981.1"/>
    </source>
</evidence>
<proteinExistence type="predicted"/>
<dbReference type="Proteomes" id="UP000219453">
    <property type="component" value="Unassembled WGS sequence"/>
</dbReference>
<keyword evidence="4" id="KW-1185">Reference proteome</keyword>
<feature type="region of interest" description="Disordered" evidence="1">
    <location>
        <begin position="1"/>
        <end position="31"/>
    </location>
</feature>
<gene>
    <name evidence="3" type="ORF">SAMN06269185_0742</name>
</gene>
<dbReference type="PANTHER" id="PTHR33608:SF6">
    <property type="entry name" value="BLL2464 PROTEIN"/>
    <property type="match status" value="1"/>
</dbReference>
<protein>
    <submittedName>
        <fullName evidence="3">Uncharacterized conserved protein, DUF58 family, contains vWF domain</fullName>
    </submittedName>
</protein>
<feature type="compositionally biased region" description="Acidic residues" evidence="1">
    <location>
        <begin position="19"/>
        <end position="31"/>
    </location>
</feature>
<feature type="domain" description="DUF58" evidence="2">
    <location>
        <begin position="250"/>
        <end position="420"/>
    </location>
</feature>
<evidence type="ECO:0000313" key="4">
    <source>
        <dbReference type="Proteomes" id="UP000219453"/>
    </source>
</evidence>